<proteinExistence type="predicted"/>
<sequence length="40" mass="4576">MPFDPPQLQEEHSQKAMEIFLSRPADCQSQNNSVNMVTVQ</sequence>
<organism evidence="1 2">
    <name type="scientific">Nibea albiflora</name>
    <name type="common">Yellow drum</name>
    <name type="synonym">Corvina albiflora</name>
    <dbReference type="NCBI Taxonomy" id="240163"/>
    <lineage>
        <taxon>Eukaryota</taxon>
        <taxon>Metazoa</taxon>
        <taxon>Chordata</taxon>
        <taxon>Craniata</taxon>
        <taxon>Vertebrata</taxon>
        <taxon>Euteleostomi</taxon>
        <taxon>Actinopterygii</taxon>
        <taxon>Neopterygii</taxon>
        <taxon>Teleostei</taxon>
        <taxon>Neoteleostei</taxon>
        <taxon>Acanthomorphata</taxon>
        <taxon>Eupercaria</taxon>
        <taxon>Sciaenidae</taxon>
        <taxon>Nibea</taxon>
    </lineage>
</organism>
<dbReference type="EMBL" id="CM024790">
    <property type="protein sequence ID" value="KAG8007439.1"/>
    <property type="molecule type" value="Genomic_DNA"/>
</dbReference>
<protein>
    <submittedName>
        <fullName evidence="1">Uncharacterized protein</fullName>
    </submittedName>
</protein>
<accession>A0ACB7EYV7</accession>
<keyword evidence="2" id="KW-1185">Reference proteome</keyword>
<evidence type="ECO:0000313" key="2">
    <source>
        <dbReference type="Proteomes" id="UP000805704"/>
    </source>
</evidence>
<gene>
    <name evidence="1" type="ORF">GBF38_012977</name>
</gene>
<dbReference type="Proteomes" id="UP000805704">
    <property type="component" value="Chromosome 2"/>
</dbReference>
<evidence type="ECO:0000313" key="1">
    <source>
        <dbReference type="EMBL" id="KAG8007439.1"/>
    </source>
</evidence>
<feature type="non-terminal residue" evidence="1">
    <location>
        <position position="40"/>
    </location>
</feature>
<name>A0ACB7EYV7_NIBAL</name>
<comment type="caution">
    <text evidence="1">The sequence shown here is derived from an EMBL/GenBank/DDBJ whole genome shotgun (WGS) entry which is preliminary data.</text>
</comment>
<reference evidence="1" key="1">
    <citation type="submission" date="2020-04" db="EMBL/GenBank/DDBJ databases">
        <title>A chromosome-scale assembly and high-density genetic map of the yellow drum (Nibea albiflora) genome.</title>
        <authorList>
            <person name="Xu D."/>
            <person name="Zhang W."/>
            <person name="Chen R."/>
            <person name="Tan P."/>
            <person name="Wang L."/>
            <person name="Song H."/>
            <person name="Tian L."/>
            <person name="Zhu Q."/>
            <person name="Wang B."/>
        </authorList>
    </citation>
    <scope>NUCLEOTIDE SEQUENCE</scope>
    <source>
        <strain evidence="1">ZJHYS-2018</strain>
    </source>
</reference>